<gene>
    <name evidence="1" type="ORF">FB471_3515</name>
</gene>
<reference evidence="1 2" key="1">
    <citation type="submission" date="2019-06" db="EMBL/GenBank/DDBJ databases">
        <title>Sequencing the genomes of 1000 actinobacteria strains.</title>
        <authorList>
            <person name="Klenk H.-P."/>
        </authorList>
    </citation>
    <scope>NUCLEOTIDE SEQUENCE [LARGE SCALE GENOMIC DNA]</scope>
    <source>
        <strain evidence="1 2">DSM 45679</strain>
    </source>
</reference>
<sequence>MQTPMNLTAKLRARRAEARTRRAVNRAIDNAASSTMRHELIAMAQARQAHMR</sequence>
<dbReference type="Proteomes" id="UP000320876">
    <property type="component" value="Unassembled WGS sequence"/>
</dbReference>
<comment type="caution">
    <text evidence="1">The sequence shown here is derived from an EMBL/GenBank/DDBJ whole genome shotgun (WGS) entry which is preliminary data.</text>
</comment>
<name>A0A542DKY5_AMYCI</name>
<evidence type="ECO:0000313" key="2">
    <source>
        <dbReference type="Proteomes" id="UP000320876"/>
    </source>
</evidence>
<organism evidence="1 2">
    <name type="scientific">Amycolatopsis cihanbeyliensis</name>
    <dbReference type="NCBI Taxonomy" id="1128664"/>
    <lineage>
        <taxon>Bacteria</taxon>
        <taxon>Bacillati</taxon>
        <taxon>Actinomycetota</taxon>
        <taxon>Actinomycetes</taxon>
        <taxon>Pseudonocardiales</taxon>
        <taxon>Pseudonocardiaceae</taxon>
        <taxon>Amycolatopsis</taxon>
    </lineage>
</organism>
<accession>A0A542DKY5</accession>
<protein>
    <submittedName>
        <fullName evidence="1">Uncharacterized protein</fullName>
    </submittedName>
</protein>
<dbReference type="AlphaFoldDB" id="A0A542DKY5"/>
<evidence type="ECO:0000313" key="1">
    <source>
        <dbReference type="EMBL" id="TQJ03748.1"/>
    </source>
</evidence>
<dbReference type="EMBL" id="VFML01000001">
    <property type="protein sequence ID" value="TQJ03748.1"/>
    <property type="molecule type" value="Genomic_DNA"/>
</dbReference>
<proteinExistence type="predicted"/>
<keyword evidence="2" id="KW-1185">Reference proteome</keyword>